<dbReference type="EMBL" id="AWSU01000161">
    <property type="protein sequence ID" value="ERI77278.1"/>
    <property type="molecule type" value="Genomic_DNA"/>
</dbReference>
<protein>
    <submittedName>
        <fullName evidence="1">Uncharacterized protein</fullName>
    </submittedName>
</protein>
<accession>A0ABC9TY69</accession>
<comment type="caution">
    <text evidence="1">The sequence shown here is derived from an EMBL/GenBank/DDBJ whole genome shotgun (WGS) entry which is preliminary data.</text>
</comment>
<evidence type="ECO:0000313" key="1">
    <source>
        <dbReference type="EMBL" id="ERI77278.1"/>
    </source>
</evidence>
<name>A0ABC9TY69_CLOSY</name>
<dbReference type="AlphaFoldDB" id="A0ABC9TY69"/>
<gene>
    <name evidence="1" type="ORF">CLOSYM_02124</name>
</gene>
<evidence type="ECO:0000313" key="2">
    <source>
        <dbReference type="Proteomes" id="UP000016491"/>
    </source>
</evidence>
<sequence length="63" mass="6842">MLFPAFGNHFSSLDSFLIKIGAGNYLVKQVRTPPVRPADGVVGCVYESFVPGKIVVSWGCGRR</sequence>
<organism evidence="1 2">
    <name type="scientific">[Clostridium] symbiosum ATCC 14940</name>
    <dbReference type="NCBI Taxonomy" id="411472"/>
    <lineage>
        <taxon>Bacteria</taxon>
        <taxon>Bacillati</taxon>
        <taxon>Bacillota</taxon>
        <taxon>Clostridia</taxon>
        <taxon>Lachnospirales</taxon>
        <taxon>Lachnospiraceae</taxon>
        <taxon>Otoolea</taxon>
    </lineage>
</organism>
<reference evidence="1 2" key="1">
    <citation type="submission" date="2013-07" db="EMBL/GenBank/DDBJ databases">
        <authorList>
            <person name="Weinstock G."/>
            <person name="Sodergren E."/>
            <person name="Wylie T."/>
            <person name="Fulton L."/>
            <person name="Fulton R."/>
            <person name="Fronick C."/>
            <person name="O'Laughlin M."/>
            <person name="Godfrey J."/>
            <person name="Miner T."/>
            <person name="Herter B."/>
            <person name="Appelbaum E."/>
            <person name="Cordes M."/>
            <person name="Lek S."/>
            <person name="Wollam A."/>
            <person name="Pepin K.H."/>
            <person name="Palsikar V.B."/>
            <person name="Mitreva M."/>
            <person name="Wilson R.K."/>
        </authorList>
    </citation>
    <scope>NUCLEOTIDE SEQUENCE [LARGE SCALE GENOMIC DNA]</scope>
    <source>
        <strain evidence="1 2">ATCC 14940</strain>
    </source>
</reference>
<dbReference type="Proteomes" id="UP000016491">
    <property type="component" value="Unassembled WGS sequence"/>
</dbReference>
<proteinExistence type="predicted"/>